<dbReference type="AlphaFoldDB" id="A0A455T3U3"/>
<dbReference type="EMBL" id="AP019377">
    <property type="protein sequence ID" value="BBH94490.1"/>
    <property type="molecule type" value="Genomic_DNA"/>
</dbReference>
<evidence type="ECO:0000313" key="2">
    <source>
        <dbReference type="EMBL" id="BBH94490.1"/>
    </source>
</evidence>
<dbReference type="InterPro" id="IPR034904">
    <property type="entry name" value="FSCA_dom_sf"/>
</dbReference>
<reference evidence="2" key="1">
    <citation type="submission" date="2018-12" db="EMBL/GenBank/DDBJ databases">
        <title>Novel natural products biosynthetic potential of the class Ktedonobacteria.</title>
        <authorList>
            <person name="Zheng Y."/>
            <person name="Saitou A."/>
            <person name="Wang C.M."/>
            <person name="Toyoda A."/>
            <person name="Minakuchi Y."/>
            <person name="Sekiguchi Y."/>
            <person name="Ueda K."/>
            <person name="Takano H."/>
            <person name="Sakai Y."/>
            <person name="Yokota A."/>
            <person name="Yabe S."/>
        </authorList>
    </citation>
    <scope>NUCLEOTIDE SEQUENCE</scope>
    <source>
        <strain evidence="2">A3-2</strain>
    </source>
</reference>
<sequence length="117" mass="13133">MTAVYPSLRTHPADDPSCPALWDALREVTDPEIPISVVDMGLIVDLKQCDGVVDVKLTFTALGCPAMEFIIDDIRARLLREPGVREVRIEVVWDPVWSKERLSEEGIELMRTWGISA</sequence>
<dbReference type="Pfam" id="PF01883">
    <property type="entry name" value="FeS_assembly_P"/>
    <property type="match status" value="1"/>
</dbReference>
<proteinExistence type="predicted"/>
<dbReference type="Gene3D" id="3.30.300.130">
    <property type="entry name" value="Fe-S cluster assembly (FSCA)"/>
    <property type="match status" value="1"/>
</dbReference>
<protein>
    <recommendedName>
        <fullName evidence="1">MIP18 family-like domain-containing protein</fullName>
    </recommendedName>
</protein>
<feature type="domain" description="MIP18 family-like" evidence="1">
    <location>
        <begin position="21"/>
        <end position="90"/>
    </location>
</feature>
<evidence type="ECO:0000259" key="1">
    <source>
        <dbReference type="Pfam" id="PF01883"/>
    </source>
</evidence>
<dbReference type="PANTHER" id="PTHR42831">
    <property type="entry name" value="FE-S PROTEIN MATURATION AUXILIARY FACTOR YITW"/>
    <property type="match status" value="1"/>
</dbReference>
<dbReference type="SUPFAM" id="SSF117916">
    <property type="entry name" value="Fe-S cluster assembly (FSCA) domain-like"/>
    <property type="match status" value="1"/>
</dbReference>
<accession>A0A455T3U3</accession>
<name>A0A455T3U3_9CHLR</name>
<gene>
    <name evidence="2" type="ORF">KTA_26890</name>
</gene>
<dbReference type="PANTHER" id="PTHR42831:SF1">
    <property type="entry name" value="FE-S PROTEIN MATURATION AUXILIARY FACTOR YITW"/>
    <property type="match status" value="1"/>
</dbReference>
<dbReference type="InterPro" id="IPR052339">
    <property type="entry name" value="Fe-S_Maturation_MIP18"/>
</dbReference>
<dbReference type="InterPro" id="IPR002744">
    <property type="entry name" value="MIP18-like"/>
</dbReference>
<organism evidence="2">
    <name type="scientific">Thermogemmatispora argillosa</name>
    <dbReference type="NCBI Taxonomy" id="2045280"/>
    <lineage>
        <taxon>Bacteria</taxon>
        <taxon>Bacillati</taxon>
        <taxon>Chloroflexota</taxon>
        <taxon>Ktedonobacteria</taxon>
        <taxon>Thermogemmatisporales</taxon>
        <taxon>Thermogemmatisporaceae</taxon>
        <taxon>Thermogemmatispora</taxon>
    </lineage>
</organism>